<evidence type="ECO:0000313" key="3">
    <source>
        <dbReference type="Proteomes" id="UP000010305"/>
    </source>
</evidence>
<dbReference type="PANTHER" id="PTHR32234">
    <property type="entry name" value="THIOL:DISULFIDE INTERCHANGE PROTEIN DSBD"/>
    <property type="match status" value="1"/>
</dbReference>
<protein>
    <submittedName>
        <fullName evidence="2">Protein-disulfide reductase</fullName>
    </submittedName>
</protein>
<evidence type="ECO:0000259" key="1">
    <source>
        <dbReference type="Pfam" id="PF11412"/>
    </source>
</evidence>
<gene>
    <name evidence="2" type="ORF">NT01SARS_1306</name>
</gene>
<dbReference type="InterPro" id="IPR028250">
    <property type="entry name" value="DsbDN"/>
</dbReference>
<dbReference type="Pfam" id="PF11412">
    <property type="entry name" value="DsbD_N"/>
    <property type="match status" value="1"/>
</dbReference>
<dbReference type="Gene3D" id="2.60.40.1250">
    <property type="entry name" value="Thiol:disulfide interchange protein DsbD, N-terminal domain"/>
    <property type="match status" value="1"/>
</dbReference>
<dbReference type="STRING" id="1123866.NT01SARS_1306"/>
<organism evidence="2 3">
    <name type="scientific">SAR86 cluster bacterium SAR86A</name>
    <dbReference type="NCBI Taxonomy" id="1123866"/>
    <lineage>
        <taxon>Bacteria</taxon>
        <taxon>Pseudomonadati</taxon>
        <taxon>Pseudomonadota</taxon>
        <taxon>Gammaproteobacteria</taxon>
        <taxon>SAR86 cluster</taxon>
    </lineage>
</organism>
<evidence type="ECO:0000313" key="2">
    <source>
        <dbReference type="EMBL" id="EJP71496.1"/>
    </source>
</evidence>
<dbReference type="GO" id="GO:0045454">
    <property type="term" value="P:cell redox homeostasis"/>
    <property type="evidence" value="ECO:0007669"/>
    <property type="project" value="TreeGrafter"/>
</dbReference>
<accession>J5KCB1</accession>
<dbReference type="Proteomes" id="UP000010305">
    <property type="component" value="Unassembled WGS sequence"/>
</dbReference>
<name>J5KCB1_9GAMM</name>
<sequence>MKKSLFIFALLMNFQTDVLSDENNYLFKQEKILPANEVFVISTKNENNKIYVEWRIRENYYLYFDSIKIQNKKEPIRYKILESSVYETEDEYFGKTKIYKDYLKIVFNDNYDESDHAIFYQGCAEQGFCYPIQKYIL</sequence>
<proteinExistence type="predicted"/>
<dbReference type="AlphaFoldDB" id="J5KCB1"/>
<dbReference type="HOGENOM" id="CLU_1863772_0_0_6"/>
<dbReference type="EMBL" id="JH611157">
    <property type="protein sequence ID" value="EJP71496.1"/>
    <property type="molecule type" value="Genomic_DNA"/>
</dbReference>
<dbReference type="GO" id="GO:0015035">
    <property type="term" value="F:protein-disulfide reductase activity"/>
    <property type="evidence" value="ECO:0007669"/>
    <property type="project" value="TreeGrafter"/>
</dbReference>
<dbReference type="InterPro" id="IPR036929">
    <property type="entry name" value="DsbDN_sf"/>
</dbReference>
<dbReference type="SUPFAM" id="SSF74863">
    <property type="entry name" value="Thiol:disulfide interchange protein DsbD, N-terminal domain (DsbD-alpha)"/>
    <property type="match status" value="1"/>
</dbReference>
<feature type="domain" description="Thiol:disulfide interchange protein DsbD N-terminal" evidence="1">
    <location>
        <begin position="29"/>
        <end position="134"/>
    </location>
</feature>
<dbReference type="PANTHER" id="PTHR32234:SF0">
    <property type="entry name" value="THIOL:DISULFIDE INTERCHANGE PROTEIN DSBD"/>
    <property type="match status" value="1"/>
</dbReference>
<reference evidence="2 3" key="1">
    <citation type="journal article" date="2012" name="ISME J.">
        <title>Genomic insights to SAR86, an abundant and uncultivated marine bacterial lineage.</title>
        <authorList>
            <person name="Dupont C.L."/>
            <person name="Rusch D.B."/>
            <person name="Yooseph S."/>
            <person name="Lombardo M.J."/>
            <person name="Richter R.A."/>
            <person name="Valas R."/>
            <person name="Novotny M."/>
            <person name="Yee-Greenbaum J."/>
            <person name="Selengut J.D."/>
            <person name="Haft D.H."/>
            <person name="Halpern A.L."/>
            <person name="Lasken R.S."/>
            <person name="Nealson K."/>
            <person name="Friedman R."/>
            <person name="Venter J.C."/>
        </authorList>
    </citation>
    <scope>NUCLEOTIDE SEQUENCE [LARGE SCALE GENOMIC DNA]</scope>
</reference>